<dbReference type="InterPro" id="IPR000835">
    <property type="entry name" value="HTH_MarR-typ"/>
</dbReference>
<protein>
    <submittedName>
        <fullName evidence="2">Transcriptional regulator, MarR family</fullName>
    </submittedName>
</protein>
<organism evidence="2 3">
    <name type="scientific">Vulgatibacter incomptus</name>
    <dbReference type="NCBI Taxonomy" id="1391653"/>
    <lineage>
        <taxon>Bacteria</taxon>
        <taxon>Pseudomonadati</taxon>
        <taxon>Myxococcota</taxon>
        <taxon>Myxococcia</taxon>
        <taxon>Myxococcales</taxon>
        <taxon>Cystobacterineae</taxon>
        <taxon>Vulgatibacteraceae</taxon>
        <taxon>Vulgatibacter</taxon>
    </lineage>
</organism>
<dbReference type="STRING" id="1391653.AKJ08_2567"/>
<proteinExistence type="predicted"/>
<dbReference type="EMBL" id="CP012332">
    <property type="protein sequence ID" value="AKU92180.1"/>
    <property type="molecule type" value="Genomic_DNA"/>
</dbReference>
<dbReference type="AlphaFoldDB" id="A0A0K1PF84"/>
<accession>A0A0K1PF84</accession>
<dbReference type="PROSITE" id="PS50995">
    <property type="entry name" value="HTH_MARR_2"/>
    <property type="match status" value="1"/>
</dbReference>
<sequence length="365" mass="38817">MNSDGREQGEPKAWMALVQGLRRYGDEGVAFSEALAGRLGINVTDLRCASLVDQVGPMTAGRLAELTGLTTGAITGVLDRMEKAGFVKRTRDPQDRRQVLVETVAARGEDFDRLLAPFLEATEAYCSAYRDEELERFAQFLDGYRELLRDQAARLRGAGNDRGAIATLSAPLASATSGRLAFVSGASNLKIHADAGKDELYRAQFQGREPTVRCHGGEVRVEYSRFSLFDLRKLGARIALNASIPWALELGGGLARCEADLRDLAVESIRVSGGVHHLSLDLGAPSGAVPIAITGGAVKVTIRRPAGVAVGLRVQGGAAKVALDAMYFGAIGGSSRMESPDYQGAADRYEIEVSGGASGFTVETL</sequence>
<dbReference type="Gene3D" id="1.10.10.10">
    <property type="entry name" value="Winged helix-like DNA-binding domain superfamily/Winged helix DNA-binding domain"/>
    <property type="match status" value="1"/>
</dbReference>
<dbReference type="GO" id="GO:0006950">
    <property type="term" value="P:response to stress"/>
    <property type="evidence" value="ECO:0007669"/>
    <property type="project" value="TreeGrafter"/>
</dbReference>
<evidence type="ECO:0000259" key="1">
    <source>
        <dbReference type="PROSITE" id="PS50995"/>
    </source>
</evidence>
<evidence type="ECO:0000313" key="2">
    <source>
        <dbReference type="EMBL" id="AKU92180.1"/>
    </source>
</evidence>
<dbReference type="Proteomes" id="UP000055590">
    <property type="component" value="Chromosome"/>
</dbReference>
<dbReference type="KEGG" id="vin:AKJ08_2567"/>
<gene>
    <name evidence="2" type="ORF">AKJ08_2567</name>
</gene>
<reference evidence="2 3" key="1">
    <citation type="submission" date="2015-08" db="EMBL/GenBank/DDBJ databases">
        <authorList>
            <person name="Babu N.S."/>
            <person name="Beckwith C.J."/>
            <person name="Beseler K.G."/>
            <person name="Brison A."/>
            <person name="Carone J.V."/>
            <person name="Caskin T.P."/>
            <person name="Diamond M."/>
            <person name="Durham M.E."/>
            <person name="Foxe J.M."/>
            <person name="Go M."/>
            <person name="Henderson B.A."/>
            <person name="Jones I.B."/>
            <person name="McGettigan J.A."/>
            <person name="Micheletti S.J."/>
            <person name="Nasrallah M.E."/>
            <person name="Ortiz D."/>
            <person name="Piller C.R."/>
            <person name="Privatt S.R."/>
            <person name="Schneider S.L."/>
            <person name="Sharp S."/>
            <person name="Smith T.C."/>
            <person name="Stanton J.D."/>
            <person name="Ullery H.E."/>
            <person name="Wilson R.J."/>
            <person name="Serrano M.G."/>
            <person name="Buck G."/>
            <person name="Lee V."/>
            <person name="Wang Y."/>
            <person name="Carvalho R."/>
            <person name="Voegtly L."/>
            <person name="Shi R."/>
            <person name="Duckworth R."/>
            <person name="Johnson A."/>
            <person name="Loviza R."/>
            <person name="Walstead R."/>
            <person name="Shah Z."/>
            <person name="Kiflezghi M."/>
            <person name="Wade K."/>
            <person name="Ball S.L."/>
            <person name="Bradley K.W."/>
            <person name="Asai D.J."/>
            <person name="Bowman C.A."/>
            <person name="Russell D.A."/>
            <person name="Pope W.H."/>
            <person name="Jacobs-Sera D."/>
            <person name="Hendrix R.W."/>
            <person name="Hatfull G.F."/>
        </authorList>
    </citation>
    <scope>NUCLEOTIDE SEQUENCE [LARGE SCALE GENOMIC DNA]</scope>
    <source>
        <strain evidence="2 3">DSM 27710</strain>
    </source>
</reference>
<dbReference type="RefSeq" id="WP_050726390.1">
    <property type="nucleotide sequence ID" value="NZ_CP012332.1"/>
</dbReference>
<dbReference type="InterPro" id="IPR036388">
    <property type="entry name" value="WH-like_DNA-bd_sf"/>
</dbReference>
<dbReference type="Pfam" id="PF01047">
    <property type="entry name" value="MarR"/>
    <property type="match status" value="1"/>
</dbReference>
<dbReference type="GO" id="GO:0003700">
    <property type="term" value="F:DNA-binding transcription factor activity"/>
    <property type="evidence" value="ECO:0007669"/>
    <property type="project" value="InterPro"/>
</dbReference>
<dbReference type="SMART" id="SM00347">
    <property type="entry name" value="HTH_MARR"/>
    <property type="match status" value="1"/>
</dbReference>
<dbReference type="PANTHER" id="PTHR33164:SF106">
    <property type="entry name" value="TRANSCRIPTIONAL REGULATORY PROTEIN"/>
    <property type="match status" value="1"/>
</dbReference>
<dbReference type="PATRIC" id="fig|1391653.3.peg.2670"/>
<feature type="domain" description="HTH marR-type" evidence="1">
    <location>
        <begin position="10"/>
        <end position="146"/>
    </location>
</feature>
<name>A0A0K1PF84_9BACT</name>
<keyword evidence="3" id="KW-1185">Reference proteome</keyword>
<dbReference type="PANTHER" id="PTHR33164">
    <property type="entry name" value="TRANSCRIPTIONAL REGULATOR, MARR FAMILY"/>
    <property type="match status" value="1"/>
</dbReference>
<dbReference type="InterPro" id="IPR039422">
    <property type="entry name" value="MarR/SlyA-like"/>
</dbReference>
<dbReference type="InterPro" id="IPR036390">
    <property type="entry name" value="WH_DNA-bd_sf"/>
</dbReference>
<dbReference type="SUPFAM" id="SSF46785">
    <property type="entry name" value="Winged helix' DNA-binding domain"/>
    <property type="match status" value="1"/>
</dbReference>
<evidence type="ECO:0000313" key="3">
    <source>
        <dbReference type="Proteomes" id="UP000055590"/>
    </source>
</evidence>